<comment type="subcellular location">
    <subcellularLocation>
        <location evidence="1">Cell membrane</location>
        <topology evidence="1">Multi-pass membrane protein</topology>
    </subcellularLocation>
</comment>
<feature type="domain" description="ABC3 transporter permease C-terminal" evidence="7">
    <location>
        <begin position="298"/>
        <end position="412"/>
    </location>
</feature>
<protein>
    <submittedName>
        <fullName evidence="9">ABC transporter permease</fullName>
    </submittedName>
</protein>
<organism evidence="9 10">
    <name type="scientific">Mucilaginibacter aquariorum</name>
    <dbReference type="NCBI Taxonomy" id="2967225"/>
    <lineage>
        <taxon>Bacteria</taxon>
        <taxon>Pseudomonadati</taxon>
        <taxon>Bacteroidota</taxon>
        <taxon>Sphingobacteriia</taxon>
        <taxon>Sphingobacteriales</taxon>
        <taxon>Sphingobacteriaceae</taxon>
        <taxon>Mucilaginibacter</taxon>
    </lineage>
</organism>
<dbReference type="InterPro" id="IPR050250">
    <property type="entry name" value="Macrolide_Exporter_MacB"/>
</dbReference>
<dbReference type="RefSeq" id="WP_256537091.1">
    <property type="nucleotide sequence ID" value="NZ_JANHOH010000001.1"/>
</dbReference>
<evidence type="ECO:0000256" key="6">
    <source>
        <dbReference type="SAM" id="Phobius"/>
    </source>
</evidence>
<reference evidence="9 10" key="1">
    <citation type="submission" date="2022-07" db="EMBL/GenBank/DDBJ databases">
        <title>Mucilaginibacter sp. JC4.</title>
        <authorList>
            <person name="Le V."/>
            <person name="Ko S.-R."/>
            <person name="Ahn C.-Y."/>
            <person name="Oh H.-M."/>
        </authorList>
    </citation>
    <scope>NUCLEOTIDE SEQUENCE [LARGE SCALE GENOMIC DNA]</scope>
    <source>
        <strain evidence="9 10">JC4</strain>
    </source>
</reference>
<dbReference type="PANTHER" id="PTHR30572:SF18">
    <property type="entry name" value="ABC-TYPE MACROLIDE FAMILY EXPORT SYSTEM PERMEASE COMPONENT 2"/>
    <property type="match status" value="1"/>
</dbReference>
<name>A0ABT1SXD9_9SPHI</name>
<evidence type="ECO:0000256" key="1">
    <source>
        <dbReference type="ARBA" id="ARBA00004651"/>
    </source>
</evidence>
<sequence length="807" mass="90567">MFKNYIKTAFRSLKKNKGFTIINVLGLALGLCVCMLIIFYVIDELGYDAYNKKADRVYRLNNEIKFGGNTNSYAVSPAPLAQTMLNDFPEVEKAVRFRERGNFKVRKGDQNVQEHNFLYADPQVFDVFTFPMLHGDPKTALNDEKSVVINETTARKYFNTDDAVGKTLTFNDTLFYKVTGVIKDIPKQSHINFDFLLSMKGLDESKEDAWLSNNFNTYILLKQGTDIEKLKAKLPVLVSKYVGGQIQAAIHMSYEQLEKGGNYFRLSVIPLRDIHLKSNRVAELRANGNIQYVYIFSAIAIFILLIACVNFMNLSTARSSNRAREVGVRKVLGSPRKYLIIQFLSESVMVTFIATVISVIGAWLLLPVFNQMADKELAFTATTFVWLLPALLITVVVIGCLAGSYPAFFLSAFQPIDVLKGKLSSGFKGGFLRSFLVVFQFSISIFLIIGTLVIYHQLKFIQSKDLGYNREQVMLINDIEILGNQSKVFKEELKRLPGVVNTTMTGFVPTSNWRNSTTFFQDATLDIKKALSSQIWDIDEDYVSTMGMKIIAGRAFSKAMKSDSSALIINEAAAKILGFKDPLNKELYQSIDNSGKKFKVLHIIGVVKDFNFNTLRENITPVLFSLNESRGSIAVRINTAKTTALLAQVKEKWRTLSPNQQMDYSFMDEDFENTYRTEQRMGNIFIAFTTMAIVIACLGLFGLAAYAAEQRTKEISIRKVLGASISIIVGMLSKDFIKLVIIAILIASPIAWLVMQKWLQGFAYRDGIKWWIIAVAGGGAMAIAFITISFQSVKAALVNPVKSLKSE</sequence>
<dbReference type="Pfam" id="PF02687">
    <property type="entry name" value="FtsX"/>
    <property type="match status" value="2"/>
</dbReference>
<keyword evidence="10" id="KW-1185">Reference proteome</keyword>
<evidence type="ECO:0000256" key="3">
    <source>
        <dbReference type="ARBA" id="ARBA00022692"/>
    </source>
</evidence>
<feature type="domain" description="ABC3 transporter permease C-terminal" evidence="7">
    <location>
        <begin position="687"/>
        <end position="795"/>
    </location>
</feature>
<proteinExistence type="predicted"/>
<evidence type="ECO:0000256" key="5">
    <source>
        <dbReference type="ARBA" id="ARBA00023136"/>
    </source>
</evidence>
<feature type="transmembrane region" description="Helical" evidence="6">
    <location>
        <begin position="386"/>
        <end position="410"/>
    </location>
</feature>
<dbReference type="Pfam" id="PF12704">
    <property type="entry name" value="MacB_PCD"/>
    <property type="match status" value="1"/>
</dbReference>
<evidence type="ECO:0000259" key="8">
    <source>
        <dbReference type="Pfam" id="PF12704"/>
    </source>
</evidence>
<feature type="transmembrane region" description="Helical" evidence="6">
    <location>
        <begin position="736"/>
        <end position="755"/>
    </location>
</feature>
<dbReference type="InterPro" id="IPR025857">
    <property type="entry name" value="MacB_PCD"/>
</dbReference>
<keyword evidence="3 6" id="KW-0812">Transmembrane</keyword>
<feature type="transmembrane region" description="Helical" evidence="6">
    <location>
        <begin position="339"/>
        <end position="366"/>
    </location>
</feature>
<dbReference type="Proteomes" id="UP001204376">
    <property type="component" value="Unassembled WGS sequence"/>
</dbReference>
<evidence type="ECO:0000313" key="10">
    <source>
        <dbReference type="Proteomes" id="UP001204376"/>
    </source>
</evidence>
<keyword evidence="5 6" id="KW-0472">Membrane</keyword>
<feature type="domain" description="MacB-like periplasmic core" evidence="8">
    <location>
        <begin position="20"/>
        <end position="234"/>
    </location>
</feature>
<dbReference type="PANTHER" id="PTHR30572">
    <property type="entry name" value="MEMBRANE COMPONENT OF TRANSPORTER-RELATED"/>
    <property type="match status" value="1"/>
</dbReference>
<feature type="transmembrane region" description="Helical" evidence="6">
    <location>
        <begin position="292"/>
        <end position="314"/>
    </location>
</feature>
<evidence type="ECO:0000313" key="9">
    <source>
        <dbReference type="EMBL" id="MCQ6956878.1"/>
    </source>
</evidence>
<feature type="transmembrane region" description="Helical" evidence="6">
    <location>
        <begin position="431"/>
        <end position="455"/>
    </location>
</feature>
<evidence type="ECO:0000259" key="7">
    <source>
        <dbReference type="Pfam" id="PF02687"/>
    </source>
</evidence>
<dbReference type="InterPro" id="IPR003838">
    <property type="entry name" value="ABC3_permease_C"/>
</dbReference>
<feature type="transmembrane region" description="Helical" evidence="6">
    <location>
        <begin position="21"/>
        <end position="42"/>
    </location>
</feature>
<keyword evidence="4 6" id="KW-1133">Transmembrane helix</keyword>
<feature type="transmembrane region" description="Helical" evidence="6">
    <location>
        <begin position="684"/>
        <end position="708"/>
    </location>
</feature>
<evidence type="ECO:0000256" key="4">
    <source>
        <dbReference type="ARBA" id="ARBA00022989"/>
    </source>
</evidence>
<keyword evidence="2" id="KW-1003">Cell membrane</keyword>
<accession>A0ABT1SXD9</accession>
<evidence type="ECO:0000256" key="2">
    <source>
        <dbReference type="ARBA" id="ARBA00022475"/>
    </source>
</evidence>
<dbReference type="EMBL" id="JANHOH010000001">
    <property type="protein sequence ID" value="MCQ6956878.1"/>
    <property type="molecule type" value="Genomic_DNA"/>
</dbReference>
<gene>
    <name evidence="9" type="ORF">NPE20_02865</name>
</gene>
<comment type="caution">
    <text evidence="9">The sequence shown here is derived from an EMBL/GenBank/DDBJ whole genome shotgun (WGS) entry which is preliminary data.</text>
</comment>
<feature type="transmembrane region" description="Helical" evidence="6">
    <location>
        <begin position="770"/>
        <end position="790"/>
    </location>
</feature>